<dbReference type="Proteomes" id="UP000095621">
    <property type="component" value="Unassembled WGS sequence"/>
</dbReference>
<feature type="transmembrane region" description="Helical" evidence="1">
    <location>
        <begin position="31"/>
        <end position="49"/>
    </location>
</feature>
<evidence type="ECO:0000313" key="3">
    <source>
        <dbReference type="Proteomes" id="UP000095621"/>
    </source>
</evidence>
<dbReference type="AlphaFoldDB" id="A0A174YKH9"/>
<keyword evidence="1" id="KW-1133">Transmembrane helix</keyword>
<dbReference type="EMBL" id="CZBU01000001">
    <property type="protein sequence ID" value="CUQ75634.1"/>
    <property type="molecule type" value="Genomic_DNA"/>
</dbReference>
<accession>A0A174YKH9</accession>
<keyword evidence="1" id="KW-0812">Transmembrane</keyword>
<proteinExistence type="predicted"/>
<sequence length="53" mass="6249">MKKFFLPVYTIVVFSIVIWFALHGEHRDPRFYVSILIIAIIGKFIASHIDKEK</sequence>
<evidence type="ECO:0000256" key="1">
    <source>
        <dbReference type="SAM" id="Phobius"/>
    </source>
</evidence>
<keyword evidence="1" id="KW-0472">Membrane</keyword>
<reference evidence="2 3" key="1">
    <citation type="submission" date="2015-09" db="EMBL/GenBank/DDBJ databases">
        <authorList>
            <consortium name="Pathogen Informatics"/>
        </authorList>
    </citation>
    <scope>NUCLEOTIDE SEQUENCE [LARGE SCALE GENOMIC DNA]</scope>
    <source>
        <strain evidence="2 3">2789STDY5834875</strain>
    </source>
</reference>
<protein>
    <submittedName>
        <fullName evidence="2">Uncharacterized protein</fullName>
    </submittedName>
</protein>
<organism evidence="2 3">
    <name type="scientific">Lachnospira eligens</name>
    <dbReference type="NCBI Taxonomy" id="39485"/>
    <lineage>
        <taxon>Bacteria</taxon>
        <taxon>Bacillati</taxon>
        <taxon>Bacillota</taxon>
        <taxon>Clostridia</taxon>
        <taxon>Lachnospirales</taxon>
        <taxon>Lachnospiraceae</taxon>
        <taxon>Lachnospira</taxon>
    </lineage>
</organism>
<name>A0A174YKH9_9FIRM</name>
<feature type="transmembrane region" description="Helical" evidence="1">
    <location>
        <begin position="6"/>
        <end position="24"/>
    </location>
</feature>
<evidence type="ECO:0000313" key="2">
    <source>
        <dbReference type="EMBL" id="CUQ75634.1"/>
    </source>
</evidence>
<gene>
    <name evidence="2" type="ORF">ERS852490_00624</name>
</gene>